<name>A0ABY9XN20_9GAMM</name>
<dbReference type="EMBL" id="CP133647">
    <property type="protein sequence ID" value="WNH04026.1"/>
    <property type="molecule type" value="Genomic_DNA"/>
</dbReference>
<evidence type="ECO:0000313" key="2">
    <source>
        <dbReference type="EMBL" id="WNH04026.1"/>
    </source>
</evidence>
<feature type="transmembrane region" description="Helical" evidence="1">
    <location>
        <begin position="40"/>
        <end position="61"/>
    </location>
</feature>
<sequence length="67" mass="7725">MANDKNITGTICNLKSKDDCYSMTLNMSDVYEPRSDAQNIVIGFSFSLLVFSFLIFSYGLYKYWKSE</sequence>
<gene>
    <name evidence="2" type="ORF">QL112_010310</name>
</gene>
<evidence type="ECO:0000313" key="3">
    <source>
        <dbReference type="Proteomes" id="UP001300348"/>
    </source>
</evidence>
<dbReference type="Proteomes" id="UP001300348">
    <property type="component" value="Chromosome"/>
</dbReference>
<evidence type="ECO:0000256" key="1">
    <source>
        <dbReference type="SAM" id="Phobius"/>
    </source>
</evidence>
<proteinExistence type="predicted"/>
<keyword evidence="1" id="KW-0812">Transmembrane</keyword>
<dbReference type="RefSeq" id="WP_189758362.1">
    <property type="nucleotide sequence ID" value="NZ_CAWPOC010000018.1"/>
</dbReference>
<dbReference type="GeneID" id="88855953"/>
<keyword evidence="1" id="KW-0472">Membrane</keyword>
<keyword evidence="3" id="KW-1185">Reference proteome</keyword>
<keyword evidence="1" id="KW-1133">Transmembrane helix</keyword>
<accession>A0ABY9XN20</accession>
<reference evidence="2 3" key="1">
    <citation type="journal article" date="2023" name="Access Microbiol">
        <title>The genome of a steinernematid-associated Pseudomonas piscis bacterium encodes the biosynthesis of insect toxins.</title>
        <authorList>
            <person name="Awori R.M."/>
            <person name="Hendre P."/>
            <person name="Amugune N.O."/>
        </authorList>
    </citation>
    <scope>NUCLEOTIDE SEQUENCE [LARGE SCALE GENOMIC DNA]</scope>
    <source>
        <strain evidence="2 3">97</strain>
    </source>
</reference>
<protein>
    <submittedName>
        <fullName evidence="2">Uncharacterized protein</fullName>
    </submittedName>
</protein>
<organism evidence="2 3">
    <name type="scientific">Xenorhabdus griffiniae</name>
    <dbReference type="NCBI Taxonomy" id="351672"/>
    <lineage>
        <taxon>Bacteria</taxon>
        <taxon>Pseudomonadati</taxon>
        <taxon>Pseudomonadota</taxon>
        <taxon>Gammaproteobacteria</taxon>
        <taxon>Enterobacterales</taxon>
        <taxon>Morganellaceae</taxon>
        <taxon>Xenorhabdus</taxon>
    </lineage>
</organism>